<accession>A0A1H9HN23</accession>
<dbReference type="InterPro" id="IPR030678">
    <property type="entry name" value="Peptide/Ni-bd"/>
</dbReference>
<comment type="subcellular location">
    <subcellularLocation>
        <location evidence="1">Cell envelope</location>
    </subcellularLocation>
</comment>
<dbReference type="InterPro" id="IPR039424">
    <property type="entry name" value="SBP_5"/>
</dbReference>
<evidence type="ECO:0000256" key="4">
    <source>
        <dbReference type="ARBA" id="ARBA00022729"/>
    </source>
</evidence>
<evidence type="ECO:0000313" key="8">
    <source>
        <dbReference type="Proteomes" id="UP000182360"/>
    </source>
</evidence>
<dbReference type="PANTHER" id="PTHR30290:SF10">
    <property type="entry name" value="PERIPLASMIC OLIGOPEPTIDE-BINDING PROTEIN-RELATED"/>
    <property type="match status" value="1"/>
</dbReference>
<dbReference type="Proteomes" id="UP000182360">
    <property type="component" value="Unassembled WGS sequence"/>
</dbReference>
<dbReference type="Gene3D" id="3.40.190.10">
    <property type="entry name" value="Periplasmic binding protein-like II"/>
    <property type="match status" value="1"/>
</dbReference>
<dbReference type="GO" id="GO:0043190">
    <property type="term" value="C:ATP-binding cassette (ABC) transporter complex"/>
    <property type="evidence" value="ECO:0007669"/>
    <property type="project" value="InterPro"/>
</dbReference>
<evidence type="ECO:0000256" key="1">
    <source>
        <dbReference type="ARBA" id="ARBA00004196"/>
    </source>
</evidence>
<evidence type="ECO:0000259" key="6">
    <source>
        <dbReference type="Pfam" id="PF00496"/>
    </source>
</evidence>
<dbReference type="InterPro" id="IPR000914">
    <property type="entry name" value="SBP_5_dom"/>
</dbReference>
<evidence type="ECO:0000256" key="2">
    <source>
        <dbReference type="ARBA" id="ARBA00005695"/>
    </source>
</evidence>
<keyword evidence="4 5" id="KW-0732">Signal</keyword>
<dbReference type="GO" id="GO:0015833">
    <property type="term" value="P:peptide transport"/>
    <property type="evidence" value="ECO:0007669"/>
    <property type="project" value="TreeGrafter"/>
</dbReference>
<dbReference type="OrthoDB" id="9801912at2"/>
<gene>
    <name evidence="7" type="ORF">SAMN04487977_10779</name>
</gene>
<evidence type="ECO:0000313" key="7">
    <source>
        <dbReference type="EMBL" id="SEQ63698.1"/>
    </source>
</evidence>
<dbReference type="PIRSF" id="PIRSF002741">
    <property type="entry name" value="MppA"/>
    <property type="match status" value="1"/>
</dbReference>
<evidence type="ECO:0000256" key="3">
    <source>
        <dbReference type="ARBA" id="ARBA00022448"/>
    </source>
</evidence>
<dbReference type="CDD" id="cd08504">
    <property type="entry name" value="PBP2_OppA"/>
    <property type="match status" value="1"/>
</dbReference>
<evidence type="ECO:0000256" key="5">
    <source>
        <dbReference type="SAM" id="SignalP"/>
    </source>
</evidence>
<dbReference type="Pfam" id="PF00496">
    <property type="entry name" value="SBP_bac_5"/>
    <property type="match status" value="1"/>
</dbReference>
<feature type="chain" id="PRO_5010220335" evidence="5">
    <location>
        <begin position="25"/>
        <end position="561"/>
    </location>
</feature>
<dbReference type="RefSeq" id="WP_074644448.1">
    <property type="nucleotide sequence ID" value="NZ_FOFU01000007.1"/>
</dbReference>
<protein>
    <submittedName>
        <fullName evidence="7">Oligopeptide transport system substrate-binding protein</fullName>
    </submittedName>
</protein>
<dbReference type="EMBL" id="FOFU01000007">
    <property type="protein sequence ID" value="SEQ63698.1"/>
    <property type="molecule type" value="Genomic_DNA"/>
</dbReference>
<comment type="similarity">
    <text evidence="2">Belongs to the bacterial solute-binding protein 5 family.</text>
</comment>
<proteinExistence type="inferred from homology"/>
<dbReference type="AlphaFoldDB" id="A0A1H9HN23"/>
<dbReference type="GO" id="GO:1904680">
    <property type="term" value="F:peptide transmembrane transporter activity"/>
    <property type="evidence" value="ECO:0007669"/>
    <property type="project" value="TreeGrafter"/>
</dbReference>
<dbReference type="PANTHER" id="PTHR30290">
    <property type="entry name" value="PERIPLASMIC BINDING COMPONENT OF ABC TRANSPORTER"/>
    <property type="match status" value="1"/>
</dbReference>
<dbReference type="Gene3D" id="3.90.76.10">
    <property type="entry name" value="Dipeptide-binding Protein, Domain 1"/>
    <property type="match status" value="1"/>
</dbReference>
<dbReference type="Gene3D" id="3.10.105.10">
    <property type="entry name" value="Dipeptide-binding Protein, Domain 3"/>
    <property type="match status" value="1"/>
</dbReference>
<dbReference type="GO" id="GO:0030288">
    <property type="term" value="C:outer membrane-bounded periplasmic space"/>
    <property type="evidence" value="ECO:0007669"/>
    <property type="project" value="UniProtKB-ARBA"/>
</dbReference>
<sequence>MLKKIRKCAAAFLFAALIISPCFAQNNSEEKSEGHGELTPEELLELENEEQRAAEQKEKLPQELQQNFIIVESVRVHELNPQITNYSSDSQLLNGLYEGLFTISPISLEPQYAIAKEFKISRDKKRWTITLRDDACFSNGEKITAESVRDSWLRMLANPAAPYSSLFDIVRGAEAFRNGQGNYDEVGIYATAENVLSIYLNTPANYLPKILCHTAFSITHSNPEVYSGAYELEIIADRKYILKKNPYYWDHEKVTLERITFVQSENADDNTYYFNTGAVDWVTAQVNQMKLLDLSAIQVNASFGTGFLYFKMSSKKPAESKCSTVWDYPEFRNALLEAFPWNHMHKKYLIPATTLVYPLSGYPQIDGFDYTDAIEASMRMKDARAKYGVSQEEIIPLVMHVFENEFTEEDEKLLRESFDPLGIELEIRKIPSYQYYASIGSADADIFVTSWIGDFADPLAFLELFRGGSTMNESGWKNEHFDKLLEQAATADETERMKLLGQAETILLDDGMVMPLYRSVSSNIVDVKEVGGWYVNAFDIHPLKYLYKKQPKFNSENIVMK</sequence>
<reference evidence="7 8" key="1">
    <citation type="submission" date="2016-10" db="EMBL/GenBank/DDBJ databases">
        <authorList>
            <person name="de Groot N.N."/>
        </authorList>
    </citation>
    <scope>NUCLEOTIDE SEQUENCE [LARGE SCALE GENOMIC DNA]</scope>
    <source>
        <strain evidence="7 8">B25</strain>
    </source>
</reference>
<keyword evidence="8" id="KW-1185">Reference proteome</keyword>
<feature type="domain" description="Solute-binding protein family 5" evidence="6">
    <location>
        <begin position="109"/>
        <end position="471"/>
    </location>
</feature>
<name>A0A1H9HN23_9SPIR</name>
<dbReference type="SUPFAM" id="SSF53850">
    <property type="entry name" value="Periplasmic binding protein-like II"/>
    <property type="match status" value="1"/>
</dbReference>
<keyword evidence="3" id="KW-0813">Transport</keyword>
<organism evidence="7 8">
    <name type="scientific">Treponema bryantii</name>
    <dbReference type="NCBI Taxonomy" id="163"/>
    <lineage>
        <taxon>Bacteria</taxon>
        <taxon>Pseudomonadati</taxon>
        <taxon>Spirochaetota</taxon>
        <taxon>Spirochaetia</taxon>
        <taxon>Spirochaetales</taxon>
        <taxon>Treponemataceae</taxon>
        <taxon>Treponema</taxon>
    </lineage>
</organism>
<feature type="signal peptide" evidence="5">
    <location>
        <begin position="1"/>
        <end position="24"/>
    </location>
</feature>
<dbReference type="STRING" id="163.SAMN04487775_101508"/>